<gene>
    <name evidence="1" type="ORF">M9Y10_002164</name>
</gene>
<accession>A0ABR2LA27</accession>
<organism evidence="1 2">
    <name type="scientific">Tritrichomonas musculus</name>
    <dbReference type="NCBI Taxonomy" id="1915356"/>
    <lineage>
        <taxon>Eukaryota</taxon>
        <taxon>Metamonada</taxon>
        <taxon>Parabasalia</taxon>
        <taxon>Tritrichomonadida</taxon>
        <taxon>Tritrichomonadidae</taxon>
        <taxon>Tritrichomonas</taxon>
    </lineage>
</organism>
<dbReference type="InterPro" id="IPR016024">
    <property type="entry name" value="ARM-type_fold"/>
</dbReference>
<evidence type="ECO:0000313" key="1">
    <source>
        <dbReference type="EMBL" id="KAK8899841.1"/>
    </source>
</evidence>
<evidence type="ECO:0000313" key="2">
    <source>
        <dbReference type="Proteomes" id="UP001470230"/>
    </source>
</evidence>
<dbReference type="Proteomes" id="UP001470230">
    <property type="component" value="Unassembled WGS sequence"/>
</dbReference>
<protein>
    <submittedName>
        <fullName evidence="1">Uncharacterized protein</fullName>
    </submittedName>
</protein>
<sequence>MFYKDDNYPSYNPDKVELSIQPVTNNIDKEAIYEDFLEKLNLFQQSLRKSINYDQIHTIFESFTMFIYVFPKKIKEYFSTDLCLYIQSFIDQNVINAGEIRIVKDAMILIAYICFSDINYIQIFSDNKIIDKTISVYLLKTHGLFGPVTFLLSSLLRQNLPSATKYICDCMFPAANDYCYAKLDNEEENIRIATSFLYFLSKYPQNVEKEYIPRIFEVVQFQIKLNEERCLPNNIFVYTLWTYECLLQNYSSNIVVNDSLTINIDYFVDEKMITYLSHLLDEEFIEKNKGDQKKRNENYNFKNEYFLLDNNPQRPLLLIYKKLFIARFKLFPQLIESISFTRIFSLTNSKDITVVLESFDLLRTIIIHHTDLIDKLIAYGLFVCLKEGLESVFSIKSAAYQCVYQLLLSKIPDLIYKTLLNEVFLLSIEYCSTSSEKDREFFLKAFLFAIRCIEPNGWIKDVVDYLTKNDSFTTFDLIFEDEPDELVINVQNTLQIIEK</sequence>
<reference evidence="1 2" key="1">
    <citation type="submission" date="2024-04" db="EMBL/GenBank/DDBJ databases">
        <title>Tritrichomonas musculus Genome.</title>
        <authorList>
            <person name="Alves-Ferreira E."/>
            <person name="Grigg M."/>
            <person name="Lorenzi H."/>
            <person name="Galac M."/>
        </authorList>
    </citation>
    <scope>NUCLEOTIDE SEQUENCE [LARGE SCALE GENOMIC DNA]</scope>
    <source>
        <strain evidence="1 2">EAF2021</strain>
    </source>
</reference>
<proteinExistence type="predicted"/>
<dbReference type="EMBL" id="JAPFFF010000001">
    <property type="protein sequence ID" value="KAK8899841.1"/>
    <property type="molecule type" value="Genomic_DNA"/>
</dbReference>
<keyword evidence="2" id="KW-1185">Reference proteome</keyword>
<comment type="caution">
    <text evidence="1">The sequence shown here is derived from an EMBL/GenBank/DDBJ whole genome shotgun (WGS) entry which is preliminary data.</text>
</comment>
<dbReference type="SUPFAM" id="SSF48371">
    <property type="entry name" value="ARM repeat"/>
    <property type="match status" value="1"/>
</dbReference>
<name>A0ABR2LA27_9EUKA</name>